<name>A0A1I3MKL9_9RHOB</name>
<keyword evidence="4" id="KW-1185">Reference proteome</keyword>
<keyword evidence="2" id="KW-1133">Transmembrane helix</keyword>
<sequence length="505" mass="51741">MPAPSAPSPASAAAPGAPEIPSAGPAAERPRGRALSAAIAALLTLTAVSALFESFSGLHDASVVSVAALLGASVVGLPRMGARERLLLTVSLAVGAWVALTVPDAGGAIYEALDRAAFLAAFMLLLAVLRDGAQSSADVETCGAWLTRQPPARRYGAIATGSHVLFLLINIGTLSLLAPLIRAGIRDSRAAGDDPEVVAAKERRQHSAQIRGWACAIIWAPTTVTQAVLAAMFPQADTRIVLAGGIGWAVLVLLAGMGEDRLRFRGLSRRMAARGATARRAPLPAPREALAGIAVVCLGLGGVALGVSLWAGVGVVTALMLGAPLLTLVWIYCQGLSKGRSAPDALYETARRGRRIVTRTTPESAPEAYTLAFAGFIGAMAATLVPPGVLGETAAAIPAWALLMIPPLVMCIGVQFALTPMLFAVFFGQALASAPLPVDPALMVLSLGGGWCLAMTCSPFGAGALVLSRATGLSAAKLTWGWNLPYTGLAALLLAGWLALLNELV</sequence>
<feature type="transmembrane region" description="Helical" evidence="2">
    <location>
        <begin position="444"/>
        <end position="468"/>
    </location>
</feature>
<dbReference type="Proteomes" id="UP000199377">
    <property type="component" value="Unassembled WGS sequence"/>
</dbReference>
<feature type="transmembrane region" description="Helical" evidence="2">
    <location>
        <begin position="480"/>
        <end position="500"/>
    </location>
</feature>
<accession>A0A1I3MKL9</accession>
<protein>
    <recommendedName>
        <fullName evidence="5">H+/citrate symporter</fullName>
    </recommendedName>
</protein>
<dbReference type="RefSeq" id="WP_092864178.1">
    <property type="nucleotide sequence ID" value="NZ_FOQH01000011.1"/>
</dbReference>
<keyword evidence="2" id="KW-0812">Transmembrane</keyword>
<feature type="transmembrane region" description="Helical" evidence="2">
    <location>
        <begin position="213"/>
        <end position="234"/>
    </location>
</feature>
<evidence type="ECO:0000256" key="1">
    <source>
        <dbReference type="SAM" id="MobiDB-lite"/>
    </source>
</evidence>
<feature type="transmembrane region" description="Helical" evidence="2">
    <location>
        <begin position="85"/>
        <end position="102"/>
    </location>
</feature>
<feature type="transmembrane region" description="Helical" evidence="2">
    <location>
        <begin position="289"/>
        <end position="307"/>
    </location>
</feature>
<keyword evidence="2" id="KW-0472">Membrane</keyword>
<organism evidence="3 4">
    <name type="scientific">Albimonas pacifica</name>
    <dbReference type="NCBI Taxonomy" id="1114924"/>
    <lineage>
        <taxon>Bacteria</taxon>
        <taxon>Pseudomonadati</taxon>
        <taxon>Pseudomonadota</taxon>
        <taxon>Alphaproteobacteria</taxon>
        <taxon>Rhodobacterales</taxon>
        <taxon>Paracoccaceae</taxon>
        <taxon>Albimonas</taxon>
    </lineage>
</organism>
<evidence type="ECO:0000256" key="2">
    <source>
        <dbReference type="SAM" id="Phobius"/>
    </source>
</evidence>
<feature type="compositionally biased region" description="Low complexity" evidence="1">
    <location>
        <begin position="8"/>
        <end position="28"/>
    </location>
</feature>
<dbReference type="OrthoDB" id="7832851at2"/>
<evidence type="ECO:0000313" key="4">
    <source>
        <dbReference type="Proteomes" id="UP000199377"/>
    </source>
</evidence>
<dbReference type="AlphaFoldDB" id="A0A1I3MKL9"/>
<dbReference type="STRING" id="1114924.SAMN05216258_111149"/>
<evidence type="ECO:0008006" key="5">
    <source>
        <dbReference type="Google" id="ProtNLM"/>
    </source>
</evidence>
<evidence type="ECO:0000313" key="3">
    <source>
        <dbReference type="EMBL" id="SFI97567.1"/>
    </source>
</evidence>
<feature type="transmembrane region" description="Helical" evidence="2">
    <location>
        <begin position="58"/>
        <end position="78"/>
    </location>
</feature>
<feature type="transmembrane region" description="Helical" evidence="2">
    <location>
        <begin position="368"/>
        <end position="389"/>
    </location>
</feature>
<feature type="transmembrane region" description="Helical" evidence="2">
    <location>
        <begin position="240"/>
        <end position="258"/>
    </location>
</feature>
<proteinExistence type="predicted"/>
<feature type="region of interest" description="Disordered" evidence="1">
    <location>
        <begin position="1"/>
        <end position="28"/>
    </location>
</feature>
<feature type="transmembrane region" description="Helical" evidence="2">
    <location>
        <begin position="313"/>
        <end position="333"/>
    </location>
</feature>
<reference evidence="3 4" key="1">
    <citation type="submission" date="2016-10" db="EMBL/GenBank/DDBJ databases">
        <authorList>
            <person name="de Groot N.N."/>
        </authorList>
    </citation>
    <scope>NUCLEOTIDE SEQUENCE [LARGE SCALE GENOMIC DNA]</scope>
    <source>
        <strain evidence="3 4">CGMCC 1.11030</strain>
    </source>
</reference>
<gene>
    <name evidence="3" type="ORF">SAMN05216258_111149</name>
</gene>
<dbReference type="EMBL" id="FOQH01000011">
    <property type="protein sequence ID" value="SFI97567.1"/>
    <property type="molecule type" value="Genomic_DNA"/>
</dbReference>